<organism evidence="2 3">
    <name type="scientific">Aspergillus steynii IBT 23096</name>
    <dbReference type="NCBI Taxonomy" id="1392250"/>
    <lineage>
        <taxon>Eukaryota</taxon>
        <taxon>Fungi</taxon>
        <taxon>Dikarya</taxon>
        <taxon>Ascomycota</taxon>
        <taxon>Pezizomycotina</taxon>
        <taxon>Eurotiomycetes</taxon>
        <taxon>Eurotiomycetidae</taxon>
        <taxon>Eurotiales</taxon>
        <taxon>Aspergillaceae</taxon>
        <taxon>Aspergillus</taxon>
        <taxon>Aspergillus subgen. Circumdati</taxon>
    </lineage>
</organism>
<dbReference type="GO" id="GO:0000009">
    <property type="term" value="F:alpha-1,6-mannosyltransferase activity"/>
    <property type="evidence" value="ECO:0007669"/>
    <property type="project" value="InterPro"/>
</dbReference>
<name>A0A2I2GJ19_9EURO</name>
<sequence length="374" mass="40630">MFTCARSLCSAAALFLAISLQSSNSPPITLNMCTLPGKETLIPHVTALVKQWHETIQHYYCDCYNYWTPAPFTHQPTLREQLLREFPEDPVGEFPACIWQTSTYTTAGLVRNASLHSAEASPKAVPYPPCSHAVLTDDMQRGLIQEFYGHIPAIMESLDAVPSAGARATFFHFLVLLARGGIHVDVDVGATTTTTPPGTVQAWASQLPKDSSALAGLGLLVAAVETDTSPPIPPQDASSGTGAEVAAPILTPNMIMSRPGHPVLRELVATVSERLLQAKHRVFLRRSSLDKIVADSTGPGLWTATVSEYLRDHRLREVASAAEGNTTLPPDWDFRESTQISDTLVISVKELGPGVVEQVQPKRAEPERHTEKLN</sequence>
<evidence type="ECO:0000313" key="3">
    <source>
        <dbReference type="Proteomes" id="UP000234275"/>
    </source>
</evidence>
<dbReference type="PANTHER" id="PTHR31834">
    <property type="entry name" value="INITIATION-SPECIFIC ALPHA-1,6-MANNOSYLTRANSFERASE"/>
    <property type="match status" value="1"/>
</dbReference>
<dbReference type="EMBL" id="MSFO01000002">
    <property type="protein sequence ID" value="PLB52879.1"/>
    <property type="molecule type" value="Genomic_DNA"/>
</dbReference>
<dbReference type="GO" id="GO:0006487">
    <property type="term" value="P:protein N-linked glycosylation"/>
    <property type="evidence" value="ECO:0007669"/>
    <property type="project" value="TreeGrafter"/>
</dbReference>
<accession>A0A2I2GJ19</accession>
<evidence type="ECO:0000256" key="1">
    <source>
        <dbReference type="SAM" id="SignalP"/>
    </source>
</evidence>
<reference evidence="2 3" key="1">
    <citation type="submission" date="2016-12" db="EMBL/GenBank/DDBJ databases">
        <title>The genomes of Aspergillus section Nigri reveals drivers in fungal speciation.</title>
        <authorList>
            <consortium name="DOE Joint Genome Institute"/>
            <person name="Vesth T.C."/>
            <person name="Nybo J."/>
            <person name="Theobald S."/>
            <person name="Brandl J."/>
            <person name="Frisvad J.C."/>
            <person name="Nielsen K.F."/>
            <person name="Lyhne E.K."/>
            <person name="Kogle M.E."/>
            <person name="Kuo A."/>
            <person name="Riley R."/>
            <person name="Clum A."/>
            <person name="Nolan M."/>
            <person name="Lipzen A."/>
            <person name="Salamov A."/>
            <person name="Henrissat B."/>
            <person name="Wiebenga A."/>
            <person name="De Vries R.P."/>
            <person name="Grigoriev I.V."/>
            <person name="Mortensen U.H."/>
            <person name="Andersen M.R."/>
            <person name="Baker S.E."/>
        </authorList>
    </citation>
    <scope>NUCLEOTIDE SEQUENCE [LARGE SCALE GENOMIC DNA]</scope>
    <source>
        <strain evidence="2 3">IBT 23096</strain>
    </source>
</reference>
<dbReference type="Proteomes" id="UP000234275">
    <property type="component" value="Unassembled WGS sequence"/>
</dbReference>
<dbReference type="PANTHER" id="PTHR31834:SF10">
    <property type="entry name" value="TRANSFERASE, PUTATIVE (AFU_ORTHOLOGUE AFUA_8G02040)-RELATED"/>
    <property type="match status" value="1"/>
</dbReference>
<gene>
    <name evidence="2" type="ORF">P170DRAFT_472769</name>
</gene>
<evidence type="ECO:0000313" key="2">
    <source>
        <dbReference type="EMBL" id="PLB52879.1"/>
    </source>
</evidence>
<dbReference type="GeneID" id="36560679"/>
<keyword evidence="1" id="KW-0732">Signal</keyword>
<dbReference type="Gene3D" id="3.90.550.20">
    <property type="match status" value="1"/>
</dbReference>
<feature type="signal peptide" evidence="1">
    <location>
        <begin position="1"/>
        <end position="23"/>
    </location>
</feature>
<dbReference type="AlphaFoldDB" id="A0A2I2GJ19"/>
<dbReference type="GO" id="GO:0000136">
    <property type="term" value="C:mannan polymerase complex"/>
    <property type="evidence" value="ECO:0007669"/>
    <property type="project" value="TreeGrafter"/>
</dbReference>
<protein>
    <submittedName>
        <fullName evidence="2">Uncharacterized protein</fullName>
    </submittedName>
</protein>
<comment type="caution">
    <text evidence="2">The sequence shown here is derived from an EMBL/GenBank/DDBJ whole genome shotgun (WGS) entry which is preliminary data.</text>
</comment>
<dbReference type="RefSeq" id="XP_024708181.1">
    <property type="nucleotide sequence ID" value="XM_024852981.1"/>
</dbReference>
<keyword evidence="3" id="KW-1185">Reference proteome</keyword>
<dbReference type="STRING" id="1392250.A0A2I2GJ19"/>
<proteinExistence type="predicted"/>
<dbReference type="InterPro" id="IPR039367">
    <property type="entry name" value="Och1-like"/>
</dbReference>
<feature type="chain" id="PRO_5014190679" evidence="1">
    <location>
        <begin position="24"/>
        <end position="374"/>
    </location>
</feature>
<dbReference type="OrthoDB" id="411251at2759"/>
<dbReference type="VEuPathDB" id="FungiDB:P170DRAFT_472769"/>